<dbReference type="Pfam" id="PF07059">
    <property type="entry name" value="EDR2_C"/>
    <property type="match status" value="1"/>
</dbReference>
<gene>
    <name evidence="2" type="primary">DDX43_9</name>
    <name evidence="2" type="ORF">FOZ63_020615</name>
</gene>
<keyword evidence="2" id="KW-0347">Helicase</keyword>
<proteinExistence type="predicted"/>
<keyword evidence="2" id="KW-0067">ATP-binding</keyword>
<evidence type="ECO:0000259" key="1">
    <source>
        <dbReference type="Pfam" id="PF07059"/>
    </source>
</evidence>
<dbReference type="Proteomes" id="UP000553632">
    <property type="component" value="Unassembled WGS sequence"/>
</dbReference>
<keyword evidence="2" id="KW-0547">Nucleotide-binding</keyword>
<dbReference type="InterPro" id="IPR009769">
    <property type="entry name" value="EDR2_C"/>
</dbReference>
<accession>A0A7J6Q173</accession>
<keyword evidence="2" id="KW-0378">Hydrolase</keyword>
<feature type="domain" description="Protein ENHANCED DISEASE RESISTANCE 2 C-terminal" evidence="1">
    <location>
        <begin position="199"/>
        <end position="468"/>
    </location>
</feature>
<evidence type="ECO:0000313" key="2">
    <source>
        <dbReference type="EMBL" id="KAF4701721.1"/>
    </source>
</evidence>
<name>A0A7J6Q173_PEROL</name>
<protein>
    <submittedName>
        <fullName evidence="2">Putative ATP-dependent RNA helicase ddx43</fullName>
    </submittedName>
</protein>
<comment type="caution">
    <text evidence="2">The sequence shown here is derived from an EMBL/GenBank/DDBJ whole genome shotgun (WGS) entry which is preliminary data.</text>
</comment>
<dbReference type="EMBL" id="JABANO010036498">
    <property type="protein sequence ID" value="KAF4701721.1"/>
    <property type="molecule type" value="Genomic_DNA"/>
</dbReference>
<dbReference type="AlphaFoldDB" id="A0A7J6Q173"/>
<keyword evidence="3" id="KW-1185">Reference proteome</keyword>
<dbReference type="PANTHER" id="PTHR31558">
    <property type="entry name" value="CW14 PROTEIN"/>
    <property type="match status" value="1"/>
</dbReference>
<dbReference type="GO" id="GO:0004386">
    <property type="term" value="F:helicase activity"/>
    <property type="evidence" value="ECO:0007669"/>
    <property type="project" value="UniProtKB-KW"/>
</dbReference>
<organism evidence="2 3">
    <name type="scientific">Perkinsus olseni</name>
    <name type="common">Perkinsus atlanticus</name>
    <dbReference type="NCBI Taxonomy" id="32597"/>
    <lineage>
        <taxon>Eukaryota</taxon>
        <taxon>Sar</taxon>
        <taxon>Alveolata</taxon>
        <taxon>Perkinsozoa</taxon>
        <taxon>Perkinsea</taxon>
        <taxon>Perkinsida</taxon>
        <taxon>Perkinsidae</taxon>
        <taxon>Perkinsus</taxon>
    </lineage>
</organism>
<reference evidence="2 3" key="1">
    <citation type="submission" date="2020-04" db="EMBL/GenBank/DDBJ databases">
        <title>Perkinsus olseni comparative genomics.</title>
        <authorList>
            <person name="Bogema D.R."/>
        </authorList>
    </citation>
    <scope>NUCLEOTIDE SEQUENCE [LARGE SCALE GENOMIC DNA]</scope>
    <source>
        <strain evidence="2 3">ATCC PRA-207</strain>
    </source>
</reference>
<dbReference type="OMA" id="NALRYMD"/>
<evidence type="ECO:0000313" key="3">
    <source>
        <dbReference type="Proteomes" id="UP000553632"/>
    </source>
</evidence>
<sequence>MGNKSSKCCPCHEDDATAAESIDRNDCFTDHDRRAITGGASRTADYSIEEWATDVLVDESGTTWFDAEESFCRERHQIRCPPTHGHYCYDARRAGRQAWATAGQKSRSTNKSLIARAGVVIPTHLKSGLSAVVPFHDKRSTRASAGEVNTPDVGKPGLYREVVEDEDPVCGFGCRTIPRRVCPATSEPLPPVSDGHVCWSPGDASKFKVRSGPGYMKNGHKTASGPPMYDGVGCDMFRSDTCKIDNIHDGVLGGRLPEQCSSEWSKIKNPCLPRVLIVNVEMPYQAGPKLFGQHPPSDHGFSVAGYFTISPENALRYMDPETGQLTPDAPPHLRLLSEFFRIANFQNVPQGAAANGSSHLFKVIGICENLKDLHLPSLIRPSLIEKYNGKPVLITKSGSMRVDPSGRFEWVEVDIDVRNFVWLAKSVMHHMHSAIPQLKIHVGFVIQAVDDSQMNENIIGSMRLQHLDVANATPITVRKYSGDDESTAATLLV</sequence>